<evidence type="ECO:0000313" key="2">
    <source>
        <dbReference type="Proteomes" id="UP000265581"/>
    </source>
</evidence>
<evidence type="ECO:0000313" key="1">
    <source>
        <dbReference type="EMBL" id="REK72123.1"/>
    </source>
</evidence>
<dbReference type="AlphaFoldDB" id="A0A371P840"/>
<dbReference type="RefSeq" id="WP_119702258.1">
    <property type="nucleotide sequence ID" value="NZ_JBHSOI010000001.1"/>
</dbReference>
<dbReference type="EMBL" id="QUBR01000001">
    <property type="protein sequence ID" value="REK72123.1"/>
    <property type="molecule type" value="Genomic_DNA"/>
</dbReference>
<reference evidence="1 2" key="1">
    <citation type="submission" date="2018-08" db="EMBL/GenBank/DDBJ databases">
        <title>Aeromicrobium sp. M2KJ-4, whole genome shotgun sequence.</title>
        <authorList>
            <person name="Tuo L."/>
        </authorList>
    </citation>
    <scope>NUCLEOTIDE SEQUENCE [LARGE SCALE GENOMIC DNA]</scope>
    <source>
        <strain evidence="1 2">M2KJ-4</strain>
    </source>
</reference>
<gene>
    <name evidence="1" type="ORF">DX116_00260</name>
</gene>
<keyword evidence="2" id="KW-1185">Reference proteome</keyword>
<dbReference type="OrthoDB" id="712058at2"/>
<sequence length="74" mass="8199">MLSSHAVREHYDDLLAFIHDEDLGECRVYFVRPINRIGNRMSAGAGRAVIEALANDPVLGREATAVLRGRGHNQ</sequence>
<dbReference type="Proteomes" id="UP000265581">
    <property type="component" value="Unassembled WGS sequence"/>
</dbReference>
<name>A0A371P840_9ACTN</name>
<comment type="caution">
    <text evidence="1">The sequence shown here is derived from an EMBL/GenBank/DDBJ whole genome shotgun (WGS) entry which is preliminary data.</text>
</comment>
<accession>A0A371P840</accession>
<organism evidence="1 2">
    <name type="scientific">Aeromicrobium endophyticum</name>
    <dbReference type="NCBI Taxonomy" id="2292704"/>
    <lineage>
        <taxon>Bacteria</taxon>
        <taxon>Bacillati</taxon>
        <taxon>Actinomycetota</taxon>
        <taxon>Actinomycetes</taxon>
        <taxon>Propionibacteriales</taxon>
        <taxon>Nocardioidaceae</taxon>
        <taxon>Aeromicrobium</taxon>
    </lineage>
</organism>
<protein>
    <submittedName>
        <fullName evidence="1">Uncharacterized protein</fullName>
    </submittedName>
</protein>
<proteinExistence type="predicted"/>